<gene>
    <name evidence="2" type="ORF">ACG00X_20040</name>
</gene>
<name>A0ABW7GBD7_9BURK</name>
<comment type="caution">
    <text evidence="2">The sequence shown here is derived from an EMBL/GenBank/DDBJ whole genome shotgun (WGS) entry which is preliminary data.</text>
</comment>
<reference evidence="2 3" key="1">
    <citation type="submission" date="2024-09" db="EMBL/GenBank/DDBJ databases">
        <title>Novel species of the genus Pelomonas and Roseateles isolated from streams.</title>
        <authorList>
            <person name="Lu H."/>
        </authorList>
    </citation>
    <scope>NUCLEOTIDE SEQUENCE [LARGE SCALE GENOMIC DNA]</scope>
    <source>
        <strain evidence="2 3">BYS96W</strain>
    </source>
</reference>
<feature type="transmembrane region" description="Helical" evidence="1">
    <location>
        <begin position="43"/>
        <end position="61"/>
    </location>
</feature>
<evidence type="ECO:0000313" key="3">
    <source>
        <dbReference type="Proteomes" id="UP001606305"/>
    </source>
</evidence>
<dbReference type="RefSeq" id="WP_394490807.1">
    <property type="nucleotide sequence ID" value="NZ_JBIGIA010000018.1"/>
</dbReference>
<sequence length="123" mass="12735">MNQEQDSPWAYRLGAATLGAMAGLALGLLLGSLAVAAGAATPLAHFAGAGSLAGVASGLLAPAGAMDFFFGTLHFFIGFFATVLDRVDDDTPSRLYGHAAGREGWPRWAFIFGIAFALFLTLL</sequence>
<keyword evidence="1" id="KW-1133">Transmembrane helix</keyword>
<dbReference type="EMBL" id="JBIGIA010000018">
    <property type="protein sequence ID" value="MFG6459131.1"/>
    <property type="molecule type" value="Genomic_DNA"/>
</dbReference>
<evidence type="ECO:0000313" key="2">
    <source>
        <dbReference type="EMBL" id="MFG6459131.1"/>
    </source>
</evidence>
<feature type="transmembrane region" description="Helical" evidence="1">
    <location>
        <begin position="12"/>
        <end position="37"/>
    </location>
</feature>
<feature type="transmembrane region" description="Helical" evidence="1">
    <location>
        <begin position="68"/>
        <end position="84"/>
    </location>
</feature>
<organism evidence="2 3">
    <name type="scientific">Pelomonas nitida</name>
    <dbReference type="NCBI Taxonomy" id="3299027"/>
    <lineage>
        <taxon>Bacteria</taxon>
        <taxon>Pseudomonadati</taxon>
        <taxon>Pseudomonadota</taxon>
        <taxon>Betaproteobacteria</taxon>
        <taxon>Burkholderiales</taxon>
        <taxon>Sphaerotilaceae</taxon>
        <taxon>Roseateles</taxon>
    </lineage>
</organism>
<feature type="transmembrane region" description="Helical" evidence="1">
    <location>
        <begin position="104"/>
        <end position="122"/>
    </location>
</feature>
<keyword evidence="3" id="KW-1185">Reference proteome</keyword>
<protein>
    <submittedName>
        <fullName evidence="2">Uncharacterized protein</fullName>
    </submittedName>
</protein>
<accession>A0ABW7GBD7</accession>
<dbReference type="Proteomes" id="UP001606305">
    <property type="component" value="Unassembled WGS sequence"/>
</dbReference>
<proteinExistence type="predicted"/>
<evidence type="ECO:0000256" key="1">
    <source>
        <dbReference type="SAM" id="Phobius"/>
    </source>
</evidence>
<keyword evidence="1" id="KW-0472">Membrane</keyword>
<keyword evidence="1" id="KW-0812">Transmembrane</keyword>